<reference evidence="2" key="1">
    <citation type="submission" date="2023-01" db="EMBL/GenBank/DDBJ databases">
        <title>Sulfurovum sp. zt1-1 genome assembly.</title>
        <authorList>
            <person name="Wang J."/>
        </authorList>
    </citation>
    <scope>NUCLEOTIDE SEQUENCE</scope>
    <source>
        <strain evidence="2">Zt1-1</strain>
    </source>
</reference>
<accession>A0ABT7QXU6</accession>
<gene>
    <name evidence="2" type="ORF">PGH07_05630</name>
</gene>
<name>A0ABT7QXU6_9BACT</name>
<keyword evidence="1" id="KW-1133">Transmembrane helix</keyword>
<protein>
    <submittedName>
        <fullName evidence="2">Uncharacterized protein</fullName>
    </submittedName>
</protein>
<keyword evidence="1" id="KW-0472">Membrane</keyword>
<keyword evidence="3" id="KW-1185">Reference proteome</keyword>
<feature type="transmembrane region" description="Helical" evidence="1">
    <location>
        <begin position="50"/>
        <end position="74"/>
    </location>
</feature>
<evidence type="ECO:0000313" key="3">
    <source>
        <dbReference type="Proteomes" id="UP001169069"/>
    </source>
</evidence>
<comment type="caution">
    <text evidence="2">The sequence shown here is derived from an EMBL/GenBank/DDBJ whole genome shotgun (WGS) entry which is preliminary data.</text>
</comment>
<keyword evidence="1" id="KW-0812">Transmembrane</keyword>
<sequence length="84" mass="10034">MKIVLRLLENKLTYIVIVYLSTMFMPWREIYKSQTLFTTFPMWWEYGNPLKNYASIGIHIGISIIIGLIIYIIIKQIINFMMNN</sequence>
<evidence type="ECO:0000313" key="2">
    <source>
        <dbReference type="EMBL" id="MDM5271647.1"/>
    </source>
</evidence>
<dbReference type="Proteomes" id="UP001169069">
    <property type="component" value="Unassembled WGS sequence"/>
</dbReference>
<feature type="transmembrane region" description="Helical" evidence="1">
    <location>
        <begin position="12"/>
        <end position="30"/>
    </location>
</feature>
<evidence type="ECO:0000256" key="1">
    <source>
        <dbReference type="SAM" id="Phobius"/>
    </source>
</evidence>
<dbReference type="RefSeq" id="WP_289413294.1">
    <property type="nucleotide sequence ID" value="NZ_JAQIBD010000002.1"/>
</dbReference>
<organism evidence="2 3">
    <name type="scientific">Sulfurovum zhangzhouensis</name>
    <dbReference type="NCBI Taxonomy" id="3019067"/>
    <lineage>
        <taxon>Bacteria</taxon>
        <taxon>Pseudomonadati</taxon>
        <taxon>Campylobacterota</taxon>
        <taxon>Epsilonproteobacteria</taxon>
        <taxon>Campylobacterales</taxon>
        <taxon>Sulfurovaceae</taxon>
        <taxon>Sulfurovum</taxon>
    </lineage>
</organism>
<dbReference type="EMBL" id="JAQIBD010000002">
    <property type="protein sequence ID" value="MDM5271647.1"/>
    <property type="molecule type" value="Genomic_DNA"/>
</dbReference>
<proteinExistence type="predicted"/>